<evidence type="ECO:0000256" key="7">
    <source>
        <dbReference type="SAM" id="Phobius"/>
    </source>
</evidence>
<organism evidence="8 9">
    <name type="scientific">Acinetobacter oleivorans</name>
    <dbReference type="NCBI Taxonomy" id="1148157"/>
    <lineage>
        <taxon>Bacteria</taxon>
        <taxon>Pseudomonadati</taxon>
        <taxon>Pseudomonadota</taxon>
        <taxon>Gammaproteobacteria</taxon>
        <taxon>Moraxellales</taxon>
        <taxon>Moraxellaceae</taxon>
        <taxon>Acinetobacter</taxon>
    </lineage>
</organism>
<accession>A0A0B2UDH5</accession>
<evidence type="ECO:0000313" key="9">
    <source>
        <dbReference type="Proteomes" id="UP000031012"/>
    </source>
</evidence>
<dbReference type="GO" id="GO:0042970">
    <property type="term" value="F:homoserine transmembrane transporter activity"/>
    <property type="evidence" value="ECO:0007669"/>
    <property type="project" value="TreeGrafter"/>
</dbReference>
<keyword evidence="5 7" id="KW-1133">Transmembrane helix</keyword>
<feature type="transmembrane region" description="Helical" evidence="7">
    <location>
        <begin position="109"/>
        <end position="130"/>
    </location>
</feature>
<evidence type="ECO:0000256" key="5">
    <source>
        <dbReference type="ARBA" id="ARBA00022989"/>
    </source>
</evidence>
<comment type="caution">
    <text evidence="8">The sequence shown here is derived from an EMBL/GenBank/DDBJ whole genome shotgun (WGS) entry which is preliminary data.</text>
</comment>
<dbReference type="InterPro" id="IPR001123">
    <property type="entry name" value="LeuE-type"/>
</dbReference>
<dbReference type="Proteomes" id="UP000031012">
    <property type="component" value="Unassembled WGS sequence"/>
</dbReference>
<name>A0A0B2UDH5_9GAMM</name>
<evidence type="ECO:0000256" key="4">
    <source>
        <dbReference type="ARBA" id="ARBA00022692"/>
    </source>
</evidence>
<gene>
    <name evidence="8" type="ORF">DH17_12150</name>
</gene>
<evidence type="ECO:0000256" key="6">
    <source>
        <dbReference type="ARBA" id="ARBA00023136"/>
    </source>
</evidence>
<dbReference type="EMBL" id="JHQK01000004">
    <property type="protein sequence ID" value="KHN67428.1"/>
    <property type="molecule type" value="Genomic_DNA"/>
</dbReference>
<keyword evidence="4 7" id="KW-0812">Transmembrane</keyword>
<reference evidence="8 9" key="1">
    <citation type="submission" date="2014-03" db="EMBL/GenBank/DDBJ databases">
        <title>Genome sequence of the diesel-degrader and plant-growth promoter Acinetobacter oleivorans PF-1 isolated from the roots of poplar tree.</title>
        <authorList>
            <person name="Gkorezis P."/>
            <person name="van Hamme J."/>
            <person name="Rineau F."/>
            <person name="Vangronsveld J."/>
            <person name="Francetti A."/>
        </authorList>
    </citation>
    <scope>NUCLEOTIDE SEQUENCE [LARGE SCALE GENOMIC DNA]</scope>
    <source>
        <strain evidence="8 9">PF1</strain>
    </source>
</reference>
<sequence>MDISNIWYFIIPFAIAAAIPGPAQGTLIGHVLSHGGRSSIPFISGMVLGNAVWLIVAILGLAALALRFETAFIIVKWLGIAYLLFIAWKMWSLDKLQTKMSTEKSVGKGVLTGSLLTLSNPKAVIFFGAILPHAFDLTVLSWTQVVFITILGIVIDLSIQLLYLAAASKIRKAIKSEKAMKQVNRTSAGLMVTCAGWLASR</sequence>
<feature type="transmembrane region" description="Helical" evidence="7">
    <location>
        <begin position="40"/>
        <end position="64"/>
    </location>
</feature>
<evidence type="ECO:0000313" key="8">
    <source>
        <dbReference type="EMBL" id="KHN67428.1"/>
    </source>
</evidence>
<comment type="subcellular location">
    <subcellularLocation>
        <location evidence="1">Cell membrane</location>
        <topology evidence="1">Multi-pass membrane protein</topology>
    </subcellularLocation>
</comment>
<keyword evidence="6 7" id="KW-0472">Membrane</keyword>
<comment type="similarity">
    <text evidence="2">Belongs to the Rht family.</text>
</comment>
<evidence type="ECO:0000256" key="2">
    <source>
        <dbReference type="ARBA" id="ARBA00007928"/>
    </source>
</evidence>
<feature type="transmembrane region" description="Helical" evidence="7">
    <location>
        <begin position="6"/>
        <end position="28"/>
    </location>
</feature>
<dbReference type="AlphaFoldDB" id="A0A0B2UDH5"/>
<proteinExistence type="inferred from homology"/>
<feature type="transmembrane region" description="Helical" evidence="7">
    <location>
        <begin position="70"/>
        <end position="88"/>
    </location>
</feature>
<evidence type="ECO:0000256" key="3">
    <source>
        <dbReference type="ARBA" id="ARBA00022475"/>
    </source>
</evidence>
<protein>
    <submittedName>
        <fullName evidence="8">Amino acid efflux transmembrane protein</fullName>
    </submittedName>
</protein>
<dbReference type="PANTHER" id="PTHR30086:SF14">
    <property type="entry name" value="HOMOSERINE_HOMOSERINE LACTONE EFFLUX PROTEIN"/>
    <property type="match status" value="1"/>
</dbReference>
<evidence type="ECO:0000256" key="1">
    <source>
        <dbReference type="ARBA" id="ARBA00004651"/>
    </source>
</evidence>
<dbReference type="Pfam" id="PF01810">
    <property type="entry name" value="LysE"/>
    <property type="match status" value="1"/>
</dbReference>
<dbReference type="PANTHER" id="PTHR30086">
    <property type="entry name" value="ARGININE EXPORTER PROTEIN ARGO"/>
    <property type="match status" value="1"/>
</dbReference>
<keyword evidence="3" id="KW-1003">Cell membrane</keyword>
<dbReference type="GO" id="GO:0005886">
    <property type="term" value="C:plasma membrane"/>
    <property type="evidence" value="ECO:0007669"/>
    <property type="project" value="UniProtKB-SubCell"/>
</dbReference>
<feature type="transmembrane region" description="Helical" evidence="7">
    <location>
        <begin position="142"/>
        <end position="166"/>
    </location>
</feature>